<dbReference type="AlphaFoldDB" id="A0AAJ7JB87"/>
<keyword evidence="6" id="KW-0378">Hydrolase</keyword>
<evidence type="ECO:0000256" key="2">
    <source>
        <dbReference type="ARBA" id="ARBA00004613"/>
    </source>
</evidence>
<evidence type="ECO:0000313" key="11">
    <source>
        <dbReference type="RefSeq" id="XP_017889353.2"/>
    </source>
</evidence>
<dbReference type="Gene3D" id="3.40.50.1820">
    <property type="entry name" value="alpha/beta hydrolase"/>
    <property type="match status" value="1"/>
</dbReference>
<dbReference type="InterPro" id="IPR000734">
    <property type="entry name" value="TAG_lipase"/>
</dbReference>
<dbReference type="InterPro" id="IPR013818">
    <property type="entry name" value="Lipase"/>
</dbReference>
<dbReference type="GO" id="GO:0008970">
    <property type="term" value="F:phospholipase A1 activity"/>
    <property type="evidence" value="ECO:0007669"/>
    <property type="project" value="UniProtKB-EC"/>
</dbReference>
<evidence type="ECO:0000256" key="8">
    <source>
        <dbReference type="RuleBase" id="RU004262"/>
    </source>
</evidence>
<dbReference type="InterPro" id="IPR002334">
    <property type="entry name" value="Allerg_PlipaseA1"/>
</dbReference>
<name>A0AAJ7JB87_9HYME</name>
<evidence type="ECO:0000256" key="1">
    <source>
        <dbReference type="ARBA" id="ARBA00000111"/>
    </source>
</evidence>
<dbReference type="EC" id="3.1.1.32" evidence="4"/>
<dbReference type="GeneID" id="108630526"/>
<feature type="domain" description="Lipase" evidence="9">
    <location>
        <begin position="33"/>
        <end position="217"/>
    </location>
</feature>
<keyword evidence="5" id="KW-0964">Secreted</keyword>
<keyword evidence="7" id="KW-1015">Disulfide bond</keyword>
<gene>
    <name evidence="11" type="primary">LOC108630526</name>
</gene>
<sequence>MKIITFQLFPFELNRDAPYGKVIKIDDDQIPIHANKPVAFLIHGFMSEANNSNHFELITAWLQKDDINIFSLDWSDAACDGEFSVTDLLSYNSAVKNVPIVSEYLTNFTIKLVEEYDVRVDEILVIGHSLGAHVAGLSGKSVQGILKQKYKQIIGLDPAGPEFNDRDCTEKLCNSDAAFVQVFHTSHFAGINYAIGDADFYFNGGNTQPGCILTVCSHSRAVIYLTMILLHPPCFIGTAWTVGSE</sequence>
<evidence type="ECO:0000256" key="5">
    <source>
        <dbReference type="ARBA" id="ARBA00022525"/>
    </source>
</evidence>
<dbReference type="InterPro" id="IPR029058">
    <property type="entry name" value="AB_hydrolase_fold"/>
</dbReference>
<dbReference type="Pfam" id="PF00151">
    <property type="entry name" value="Lipase"/>
    <property type="match status" value="1"/>
</dbReference>
<reference evidence="11" key="1">
    <citation type="submission" date="2025-08" db="UniProtKB">
        <authorList>
            <consortium name="RefSeq"/>
        </authorList>
    </citation>
    <scope>IDENTIFICATION</scope>
    <source>
        <tissue evidence="11">Whole body</tissue>
    </source>
</reference>
<organism evidence="10 11">
    <name type="scientific">Ceratina calcarata</name>
    <dbReference type="NCBI Taxonomy" id="156304"/>
    <lineage>
        <taxon>Eukaryota</taxon>
        <taxon>Metazoa</taxon>
        <taxon>Ecdysozoa</taxon>
        <taxon>Arthropoda</taxon>
        <taxon>Hexapoda</taxon>
        <taxon>Insecta</taxon>
        <taxon>Pterygota</taxon>
        <taxon>Neoptera</taxon>
        <taxon>Endopterygota</taxon>
        <taxon>Hymenoptera</taxon>
        <taxon>Apocrita</taxon>
        <taxon>Aculeata</taxon>
        <taxon>Apoidea</taxon>
        <taxon>Anthophila</taxon>
        <taxon>Apidae</taxon>
        <taxon>Ceratina</taxon>
        <taxon>Zadontomerus</taxon>
    </lineage>
</organism>
<evidence type="ECO:0000256" key="4">
    <source>
        <dbReference type="ARBA" id="ARBA00013179"/>
    </source>
</evidence>
<dbReference type="PRINTS" id="PR00825">
    <property type="entry name" value="DOLALLERGEN"/>
</dbReference>
<comment type="subcellular location">
    <subcellularLocation>
        <location evidence="2">Secreted</location>
    </subcellularLocation>
</comment>
<protein>
    <recommendedName>
        <fullName evidence="4">phospholipase A1</fullName>
        <ecNumber evidence="4">3.1.1.32</ecNumber>
    </recommendedName>
</protein>
<evidence type="ECO:0000256" key="7">
    <source>
        <dbReference type="ARBA" id="ARBA00023157"/>
    </source>
</evidence>
<comment type="catalytic activity">
    <reaction evidence="1">
        <text>a 1,2-diacyl-sn-glycero-3-phosphocholine + H2O = a 2-acyl-sn-glycero-3-phosphocholine + a fatty acid + H(+)</text>
        <dbReference type="Rhea" id="RHEA:18689"/>
        <dbReference type="ChEBI" id="CHEBI:15377"/>
        <dbReference type="ChEBI" id="CHEBI:15378"/>
        <dbReference type="ChEBI" id="CHEBI:28868"/>
        <dbReference type="ChEBI" id="CHEBI:57643"/>
        <dbReference type="ChEBI" id="CHEBI:57875"/>
        <dbReference type="EC" id="3.1.1.32"/>
    </reaction>
</comment>
<dbReference type="KEGG" id="ccal:108630526"/>
<dbReference type="Proteomes" id="UP000694925">
    <property type="component" value="Unplaced"/>
</dbReference>
<evidence type="ECO:0000313" key="10">
    <source>
        <dbReference type="Proteomes" id="UP000694925"/>
    </source>
</evidence>
<dbReference type="GO" id="GO:0016042">
    <property type="term" value="P:lipid catabolic process"/>
    <property type="evidence" value="ECO:0007669"/>
    <property type="project" value="TreeGrafter"/>
</dbReference>
<evidence type="ECO:0000256" key="6">
    <source>
        <dbReference type="ARBA" id="ARBA00022801"/>
    </source>
</evidence>
<evidence type="ECO:0000259" key="9">
    <source>
        <dbReference type="Pfam" id="PF00151"/>
    </source>
</evidence>
<evidence type="ECO:0000256" key="3">
    <source>
        <dbReference type="ARBA" id="ARBA00010701"/>
    </source>
</evidence>
<dbReference type="PANTHER" id="PTHR11610">
    <property type="entry name" value="LIPASE"/>
    <property type="match status" value="1"/>
</dbReference>
<dbReference type="GO" id="GO:0005615">
    <property type="term" value="C:extracellular space"/>
    <property type="evidence" value="ECO:0007669"/>
    <property type="project" value="TreeGrafter"/>
</dbReference>
<accession>A0AAJ7JB87</accession>
<dbReference type="RefSeq" id="XP_017889353.2">
    <property type="nucleotide sequence ID" value="XM_018033864.2"/>
</dbReference>
<dbReference type="PRINTS" id="PR00821">
    <property type="entry name" value="TAGLIPASE"/>
</dbReference>
<dbReference type="SUPFAM" id="SSF53474">
    <property type="entry name" value="alpha/beta-Hydrolases"/>
    <property type="match status" value="1"/>
</dbReference>
<keyword evidence="10" id="KW-1185">Reference proteome</keyword>
<proteinExistence type="inferred from homology"/>
<comment type="similarity">
    <text evidence="3 8">Belongs to the AB hydrolase superfamily. Lipase family.</text>
</comment>